<feature type="compositionally biased region" description="Acidic residues" evidence="1">
    <location>
        <begin position="33"/>
        <end position="42"/>
    </location>
</feature>
<name>A0A080N2X9_9BIFI</name>
<sequence>MGLFGFGKSKHSGAHAGDGESEDDDSKIGADVQTEDTGDLFDEPLRDFEGDAGIDESDEADDGFDDDDDAEPLYPSEPTEEYEGRGEDWGPWDIDDEDTPDYSEYLDLGAYYLPFLQGIELRIKANRANQEVLGCTVTYGASSLEIEALAAPKTLGLWDDVRADLLTSNDSAKEVPGVFGMELSLPVTIKGGKKLVTRIVGVDGPRWMLRGIFSGPAANNPHSEEAEALNRFFADIVVDRGTEPLAPRDLVPMHPPVTPNERRKAEEEARENGNEIPKRIDGPFVADQEVNVQTTISRGPMFSEVR</sequence>
<dbReference type="InterPro" id="IPR022183">
    <property type="entry name" value="DUF3710"/>
</dbReference>
<feature type="region of interest" description="Disordered" evidence="1">
    <location>
        <begin position="1"/>
        <end position="100"/>
    </location>
</feature>
<feature type="compositionally biased region" description="Acidic residues" evidence="1">
    <location>
        <begin position="50"/>
        <end position="71"/>
    </location>
</feature>
<evidence type="ECO:0000313" key="3">
    <source>
        <dbReference type="Proteomes" id="UP000028730"/>
    </source>
</evidence>
<proteinExistence type="predicted"/>
<feature type="region of interest" description="Disordered" evidence="1">
    <location>
        <begin position="245"/>
        <end position="287"/>
    </location>
</feature>
<gene>
    <name evidence="2" type="ORF">BBOMB_0753</name>
</gene>
<protein>
    <recommendedName>
        <fullName evidence="4">DUF3710 domain-containing protein</fullName>
    </recommendedName>
</protein>
<dbReference type="RefSeq" id="WP_052377419.1">
    <property type="nucleotide sequence ID" value="NZ_ATLK01000001.1"/>
</dbReference>
<accession>A0A080N2X9</accession>
<dbReference type="STRING" id="1341695.BBOMB_0753"/>
<dbReference type="eggNOG" id="ENOG502Z90C">
    <property type="taxonomic scope" value="Bacteria"/>
</dbReference>
<evidence type="ECO:0000256" key="1">
    <source>
        <dbReference type="SAM" id="MobiDB-lite"/>
    </source>
</evidence>
<dbReference type="AlphaFoldDB" id="A0A080N2X9"/>
<dbReference type="EMBL" id="ATLK01000001">
    <property type="protein sequence ID" value="KFF31402.1"/>
    <property type="molecule type" value="Genomic_DNA"/>
</dbReference>
<comment type="caution">
    <text evidence="2">The sequence shown here is derived from an EMBL/GenBank/DDBJ whole genome shotgun (WGS) entry which is preliminary data.</text>
</comment>
<evidence type="ECO:0000313" key="2">
    <source>
        <dbReference type="EMBL" id="KFF31402.1"/>
    </source>
</evidence>
<reference evidence="2 3" key="1">
    <citation type="journal article" date="2014" name="Appl. Environ. Microbiol.">
        <title>Genomic encyclopedia of type strains of the genus Bifidobacterium.</title>
        <authorList>
            <person name="Milani C."/>
            <person name="Lugli G.A."/>
            <person name="Duranti S."/>
            <person name="Turroni F."/>
            <person name="Bottacini F."/>
            <person name="Mangifesta M."/>
            <person name="Sanchez B."/>
            <person name="Viappiani A."/>
            <person name="Mancabelli L."/>
            <person name="Taminiau B."/>
            <person name="Delcenserie V."/>
            <person name="Barrangou R."/>
            <person name="Margolles A."/>
            <person name="van Sinderen D."/>
            <person name="Ventura M."/>
        </authorList>
    </citation>
    <scope>NUCLEOTIDE SEQUENCE [LARGE SCALE GENOMIC DNA]</scope>
    <source>
        <strain evidence="2 3">DSM 19703</strain>
    </source>
</reference>
<feature type="compositionally biased region" description="Basic and acidic residues" evidence="1">
    <location>
        <begin position="260"/>
        <end position="281"/>
    </location>
</feature>
<organism evidence="2 3">
    <name type="scientific">Bifidobacterium bombi DSM 19703</name>
    <dbReference type="NCBI Taxonomy" id="1341695"/>
    <lineage>
        <taxon>Bacteria</taxon>
        <taxon>Bacillati</taxon>
        <taxon>Actinomycetota</taxon>
        <taxon>Actinomycetes</taxon>
        <taxon>Bifidobacteriales</taxon>
        <taxon>Bifidobacteriaceae</taxon>
        <taxon>Bifidobacterium</taxon>
    </lineage>
</organism>
<dbReference type="OrthoDB" id="8480367at2"/>
<keyword evidence="3" id="KW-1185">Reference proteome</keyword>
<dbReference type="Proteomes" id="UP000028730">
    <property type="component" value="Unassembled WGS sequence"/>
</dbReference>
<evidence type="ECO:0008006" key="4">
    <source>
        <dbReference type="Google" id="ProtNLM"/>
    </source>
</evidence>
<dbReference type="Pfam" id="PF12502">
    <property type="entry name" value="DUF3710"/>
    <property type="match status" value="1"/>
</dbReference>